<name>A0A1H1VKA9_9ACTN</name>
<dbReference type="STRING" id="642780.SAMN04488570_2848"/>
<dbReference type="SUPFAM" id="SSF53474">
    <property type="entry name" value="alpha/beta-Hydrolases"/>
    <property type="match status" value="1"/>
</dbReference>
<feature type="chain" id="PRO_5038448631" evidence="1">
    <location>
        <begin position="23"/>
        <end position="413"/>
    </location>
</feature>
<keyword evidence="1" id="KW-0732">Signal</keyword>
<accession>A0A1H1VKA9</accession>
<dbReference type="AlphaFoldDB" id="A0A1H1VKA9"/>
<dbReference type="Gene3D" id="3.40.50.1820">
    <property type="entry name" value="alpha/beta hydrolase"/>
    <property type="match status" value="1"/>
</dbReference>
<feature type="signal peptide" evidence="1">
    <location>
        <begin position="1"/>
        <end position="22"/>
    </location>
</feature>
<reference evidence="4" key="1">
    <citation type="submission" date="2016-10" db="EMBL/GenBank/DDBJ databases">
        <authorList>
            <person name="Varghese N."/>
            <person name="Submissions S."/>
        </authorList>
    </citation>
    <scope>NUCLEOTIDE SEQUENCE [LARGE SCALE GENOMIC DNA]</scope>
    <source>
        <strain evidence="4">DSM 22127</strain>
    </source>
</reference>
<keyword evidence="3" id="KW-0378">Hydrolase</keyword>
<dbReference type="OrthoDB" id="8871309at2"/>
<keyword evidence="4" id="KW-1185">Reference proteome</keyword>
<dbReference type="PANTHER" id="PTHR37574">
    <property type="entry name" value="LIPASE B"/>
    <property type="match status" value="1"/>
</dbReference>
<dbReference type="InterPro" id="IPR053228">
    <property type="entry name" value="Stereospecific_Lipase"/>
</dbReference>
<dbReference type="Pfam" id="PF00561">
    <property type="entry name" value="Abhydrolase_1"/>
    <property type="match status" value="1"/>
</dbReference>
<dbReference type="InterPro" id="IPR000073">
    <property type="entry name" value="AB_hydrolase_1"/>
</dbReference>
<gene>
    <name evidence="3" type="ORF">SAMN04488570_2848</name>
</gene>
<dbReference type="Proteomes" id="UP000198859">
    <property type="component" value="Chromosome I"/>
</dbReference>
<dbReference type="InterPro" id="IPR029058">
    <property type="entry name" value="AB_hydrolase_fold"/>
</dbReference>
<feature type="domain" description="AB hydrolase-1" evidence="2">
    <location>
        <begin position="64"/>
        <end position="145"/>
    </location>
</feature>
<organism evidence="3 4">
    <name type="scientific">Nocardioides scoriae</name>
    <dbReference type="NCBI Taxonomy" id="642780"/>
    <lineage>
        <taxon>Bacteria</taxon>
        <taxon>Bacillati</taxon>
        <taxon>Actinomycetota</taxon>
        <taxon>Actinomycetes</taxon>
        <taxon>Propionibacteriales</taxon>
        <taxon>Nocardioidaceae</taxon>
        <taxon>Nocardioides</taxon>
    </lineage>
</organism>
<evidence type="ECO:0000313" key="4">
    <source>
        <dbReference type="Proteomes" id="UP000198859"/>
    </source>
</evidence>
<evidence type="ECO:0000313" key="3">
    <source>
        <dbReference type="EMBL" id="SDS84706.1"/>
    </source>
</evidence>
<evidence type="ECO:0000256" key="1">
    <source>
        <dbReference type="SAM" id="SignalP"/>
    </source>
</evidence>
<dbReference type="PANTHER" id="PTHR37574:SF1">
    <property type="entry name" value="LIPASE B"/>
    <property type="match status" value="1"/>
</dbReference>
<evidence type="ECO:0000259" key="2">
    <source>
        <dbReference type="Pfam" id="PF00561"/>
    </source>
</evidence>
<sequence length="413" mass="44031">MSGRVSTLAALLVTLLTATSLAATPQADARAAETRPAPGPHLAATATELDDALDCPQHEAGKAPVLLVHGTSTTPDISWSEGLRPLLSRDGYTVCTVRLPANAVGDINIASHFVVASIRAMVDRYHRPVNLVGHSQGGMLLRWVLKWWPDTRSLVGDVIGLAPSNHGAPLADALCVAACPAGIWQQRPGSQFLSALNAGDETPGRVDYSVFYSTTDTTVNAPSPVIRGDSDDTNIAVQSICPGRDVSHTQMQYDAIAVALVRDALTHVGPARPARISRVLCAQKYSAGIDEQEADRQQRRGAAYSAVAIAGAKQITSEPPLAAFAKGPAPRPHATIRVRSSRASNGAYRLALRAVGEAGREHWPLPFATFYVADRRAPVGPEGRASLRLPRLTRHDTITLRARGLAPVQRRLR</sequence>
<protein>
    <submittedName>
        <fullName evidence="3">Alpha/beta hydrolase fold</fullName>
    </submittedName>
</protein>
<dbReference type="GO" id="GO:0016787">
    <property type="term" value="F:hydrolase activity"/>
    <property type="evidence" value="ECO:0007669"/>
    <property type="project" value="UniProtKB-KW"/>
</dbReference>
<dbReference type="EMBL" id="LT629757">
    <property type="protein sequence ID" value="SDS84706.1"/>
    <property type="molecule type" value="Genomic_DNA"/>
</dbReference>
<proteinExistence type="predicted"/>
<dbReference type="RefSeq" id="WP_091730908.1">
    <property type="nucleotide sequence ID" value="NZ_LT629757.1"/>
</dbReference>